<dbReference type="CDD" id="cd10434">
    <property type="entry name" value="GIY-YIG_UvrC_Cho"/>
    <property type="match status" value="1"/>
</dbReference>
<dbReference type="EMBL" id="DTGT01000182">
    <property type="protein sequence ID" value="HGH60796.1"/>
    <property type="molecule type" value="Genomic_DNA"/>
</dbReference>
<keyword evidence="2 7" id="KW-0227">DNA damage</keyword>
<dbReference type="PROSITE" id="PS50151">
    <property type="entry name" value="UVR"/>
    <property type="match status" value="1"/>
</dbReference>
<dbReference type="Gene3D" id="1.10.150.20">
    <property type="entry name" value="5' to 3' exonuclease, C-terminal subdomain"/>
    <property type="match status" value="1"/>
</dbReference>
<evidence type="ECO:0000256" key="4">
    <source>
        <dbReference type="ARBA" id="ARBA00022881"/>
    </source>
</evidence>
<protein>
    <recommendedName>
        <fullName evidence="7">UvrABC system protein C</fullName>
        <shortName evidence="7">Protein UvrC</shortName>
    </recommendedName>
    <alternativeName>
        <fullName evidence="7">Excinuclease ABC subunit C</fullName>
    </alternativeName>
</protein>
<dbReference type="GO" id="GO:0003677">
    <property type="term" value="F:DNA binding"/>
    <property type="evidence" value="ECO:0007669"/>
    <property type="project" value="UniProtKB-UniRule"/>
</dbReference>
<comment type="subcellular location">
    <subcellularLocation>
        <location evidence="7">Cytoplasm</location>
    </subcellularLocation>
</comment>
<dbReference type="GO" id="GO:0009380">
    <property type="term" value="C:excinuclease repair complex"/>
    <property type="evidence" value="ECO:0007669"/>
    <property type="project" value="InterPro"/>
</dbReference>
<dbReference type="InterPro" id="IPR004791">
    <property type="entry name" value="UvrC"/>
</dbReference>
<dbReference type="PANTHER" id="PTHR30562:SF1">
    <property type="entry name" value="UVRABC SYSTEM PROTEIN C"/>
    <property type="match status" value="1"/>
</dbReference>
<dbReference type="Gene3D" id="3.40.1440.10">
    <property type="entry name" value="GIY-YIG endonuclease"/>
    <property type="match status" value="1"/>
</dbReference>
<dbReference type="HAMAP" id="MF_00203">
    <property type="entry name" value="UvrC"/>
    <property type="match status" value="1"/>
</dbReference>
<organism evidence="11">
    <name type="scientific">Desulfomonile tiedjei</name>
    <dbReference type="NCBI Taxonomy" id="2358"/>
    <lineage>
        <taxon>Bacteria</taxon>
        <taxon>Pseudomonadati</taxon>
        <taxon>Thermodesulfobacteriota</taxon>
        <taxon>Desulfomonilia</taxon>
        <taxon>Desulfomonilales</taxon>
        <taxon>Desulfomonilaceae</taxon>
        <taxon>Desulfomonile</taxon>
    </lineage>
</organism>
<comment type="function">
    <text evidence="7">The UvrABC repair system catalyzes the recognition and processing of DNA lesions. UvrC both incises the 5' and 3' sides of the lesion. The N-terminal half is responsible for the 3' incision and the C-terminal half is responsible for the 5' incision.</text>
</comment>
<dbReference type="Pfam" id="PF01541">
    <property type="entry name" value="GIY-YIG"/>
    <property type="match status" value="1"/>
</dbReference>
<keyword evidence="5 7" id="KW-0234">DNA repair</keyword>
<dbReference type="InterPro" id="IPR036876">
    <property type="entry name" value="UVR_dom_sf"/>
</dbReference>
<dbReference type="GO" id="GO:0009432">
    <property type="term" value="P:SOS response"/>
    <property type="evidence" value="ECO:0007669"/>
    <property type="project" value="UniProtKB-UniRule"/>
</dbReference>
<dbReference type="PROSITE" id="PS50165">
    <property type="entry name" value="UVRC"/>
    <property type="match status" value="1"/>
</dbReference>
<feature type="domain" description="GIY-YIG" evidence="9">
    <location>
        <begin position="13"/>
        <end position="92"/>
    </location>
</feature>
<comment type="similarity">
    <text evidence="7">Belongs to the UvrC family.</text>
</comment>
<feature type="domain" description="UVR" evidence="8">
    <location>
        <begin position="204"/>
        <end position="239"/>
    </location>
</feature>
<accession>A0A7C4EWA2</accession>
<evidence type="ECO:0000256" key="3">
    <source>
        <dbReference type="ARBA" id="ARBA00022769"/>
    </source>
</evidence>
<evidence type="ECO:0000313" key="11">
    <source>
        <dbReference type="EMBL" id="HGH60796.1"/>
    </source>
</evidence>
<evidence type="ECO:0000256" key="1">
    <source>
        <dbReference type="ARBA" id="ARBA00022490"/>
    </source>
</evidence>
<dbReference type="Pfam" id="PF22920">
    <property type="entry name" value="UvrC_RNaseH"/>
    <property type="match status" value="1"/>
</dbReference>
<dbReference type="InterPro" id="IPR003583">
    <property type="entry name" value="Hlx-hairpin-Hlx_DNA-bd_motif"/>
</dbReference>
<dbReference type="InterPro" id="IPR035901">
    <property type="entry name" value="GIY-YIG_endonuc_sf"/>
</dbReference>
<keyword evidence="6 7" id="KW-0742">SOS response</keyword>
<dbReference type="GO" id="GO:0009381">
    <property type="term" value="F:excinuclease ABC activity"/>
    <property type="evidence" value="ECO:0007669"/>
    <property type="project" value="UniProtKB-UniRule"/>
</dbReference>
<comment type="subunit">
    <text evidence="7">Interacts with UvrB in an incision complex.</text>
</comment>
<dbReference type="SUPFAM" id="SSF46600">
    <property type="entry name" value="C-terminal UvrC-binding domain of UvrB"/>
    <property type="match status" value="1"/>
</dbReference>
<reference evidence="11" key="1">
    <citation type="journal article" date="2020" name="mSystems">
        <title>Genome- and Community-Level Interaction Insights into Carbon Utilization and Element Cycling Functions of Hydrothermarchaeota in Hydrothermal Sediment.</title>
        <authorList>
            <person name="Zhou Z."/>
            <person name="Liu Y."/>
            <person name="Xu W."/>
            <person name="Pan J."/>
            <person name="Luo Z.H."/>
            <person name="Li M."/>
        </authorList>
    </citation>
    <scope>NUCLEOTIDE SEQUENCE [LARGE SCALE GENOMIC DNA]</scope>
    <source>
        <strain evidence="11">SpSt-769</strain>
    </source>
</reference>
<evidence type="ECO:0000259" key="9">
    <source>
        <dbReference type="PROSITE" id="PS50164"/>
    </source>
</evidence>
<gene>
    <name evidence="7 11" type="primary">uvrC</name>
    <name evidence="11" type="ORF">ENV54_05800</name>
</gene>
<proteinExistence type="inferred from homology"/>
<dbReference type="NCBIfam" id="NF001824">
    <property type="entry name" value="PRK00558.1-5"/>
    <property type="match status" value="1"/>
</dbReference>
<evidence type="ECO:0000256" key="7">
    <source>
        <dbReference type="HAMAP-Rule" id="MF_00203"/>
    </source>
</evidence>
<dbReference type="InterPro" id="IPR001943">
    <property type="entry name" value="UVR_dom"/>
</dbReference>
<dbReference type="PANTHER" id="PTHR30562">
    <property type="entry name" value="UVRC/OXIDOREDUCTASE"/>
    <property type="match status" value="1"/>
</dbReference>
<dbReference type="InterPro" id="IPR010994">
    <property type="entry name" value="RuvA_2-like"/>
</dbReference>
<evidence type="ECO:0000259" key="8">
    <source>
        <dbReference type="PROSITE" id="PS50151"/>
    </source>
</evidence>
<dbReference type="GO" id="GO:0005737">
    <property type="term" value="C:cytoplasm"/>
    <property type="evidence" value="ECO:0007669"/>
    <property type="project" value="UniProtKB-SubCell"/>
</dbReference>
<sequence length="629" mass="70413">MAIDEQFLSTLPTSPGVYVMEGADGAVLYVGKAGNLRNRVKNYFVPGADERPSVKFLVQRVHAIRTILTETEKEALILENNLIKEHRPRYNVNLRDDKSFFSLRLDQSHRFPRLTLVRTQRIKKDGARYFGPYTSARDARITLNLLLRLFPLRRCTNRQFSAATRPCLNFQMKRCLSPCTGQVGPEEYSRVVRSAVLFLQGNADELVSQLKKDMEDAAARLHFEEAARIRDQLLAVERTIEAQNVAFFHNKDQDVIAVIEPETSLYVMTVLSLRRGNLISEESFVIRNQALERTEIISSALRQYYHGAAVIPSEILLSEPIDQQELIESWLASMRGARVCLKVPSRGQGIRLISLAKKNAHNAYQRQKQQQTFAGVLEHVARKFGLSGPPKVVEAYDISNTAGSRPVGVKVSFANGKPQKSSYRRYRIKGFTDQNDPAMIHQVVLRRMAHQDKDPLPNLMLIDGGKSQLNAAHEALKTTKEGAQVAVVAIAKGRNEGESDYFYLPNRKNPVVCKASDPALLFLMKVRDEAHRFAHAYHSKLRGQQMHASWLDDIPGIGPKKKQALLKAFGSVRSLLEASDEAILAVNGIGKKDVERLRDYSQSFADAGVGARGRESGNGTVAPARVNCT</sequence>
<dbReference type="InterPro" id="IPR050066">
    <property type="entry name" value="UvrABC_protein_C"/>
</dbReference>
<evidence type="ECO:0000259" key="10">
    <source>
        <dbReference type="PROSITE" id="PS50165"/>
    </source>
</evidence>
<dbReference type="NCBIfam" id="TIGR00194">
    <property type="entry name" value="uvrC"/>
    <property type="match status" value="1"/>
</dbReference>
<dbReference type="FunFam" id="3.40.1440.10:FF:000001">
    <property type="entry name" value="UvrABC system protein C"/>
    <property type="match status" value="1"/>
</dbReference>
<evidence type="ECO:0000256" key="2">
    <source>
        <dbReference type="ARBA" id="ARBA00022763"/>
    </source>
</evidence>
<dbReference type="Gene3D" id="4.10.860.10">
    <property type="entry name" value="UVR domain"/>
    <property type="match status" value="1"/>
</dbReference>
<dbReference type="AlphaFoldDB" id="A0A7C4EWA2"/>
<dbReference type="SUPFAM" id="SSF47781">
    <property type="entry name" value="RuvA domain 2-like"/>
    <property type="match status" value="1"/>
</dbReference>
<dbReference type="PROSITE" id="PS50164">
    <property type="entry name" value="GIY_YIG"/>
    <property type="match status" value="1"/>
</dbReference>
<feature type="domain" description="UvrC family homology region profile" evidence="10">
    <location>
        <begin position="268"/>
        <end position="476"/>
    </location>
</feature>
<keyword evidence="3 7" id="KW-0228">DNA excision</keyword>
<dbReference type="SUPFAM" id="SSF82771">
    <property type="entry name" value="GIY-YIG endonuclease"/>
    <property type="match status" value="1"/>
</dbReference>
<dbReference type="SMART" id="SM00465">
    <property type="entry name" value="GIYc"/>
    <property type="match status" value="1"/>
</dbReference>
<dbReference type="SMART" id="SM00278">
    <property type="entry name" value="HhH1"/>
    <property type="match status" value="2"/>
</dbReference>
<dbReference type="InterPro" id="IPR000305">
    <property type="entry name" value="GIY-YIG_endonuc"/>
</dbReference>
<dbReference type="InterPro" id="IPR047296">
    <property type="entry name" value="GIY-YIG_UvrC_Cho"/>
</dbReference>
<dbReference type="Pfam" id="PF08459">
    <property type="entry name" value="UvrC_RNaseH_dom"/>
    <property type="match status" value="1"/>
</dbReference>
<dbReference type="Gene3D" id="3.30.420.340">
    <property type="entry name" value="UvrC, RNAse H endonuclease domain"/>
    <property type="match status" value="1"/>
</dbReference>
<evidence type="ECO:0000256" key="6">
    <source>
        <dbReference type="ARBA" id="ARBA00023236"/>
    </source>
</evidence>
<dbReference type="Pfam" id="PF14520">
    <property type="entry name" value="HHH_5"/>
    <property type="match status" value="1"/>
</dbReference>
<dbReference type="InterPro" id="IPR038476">
    <property type="entry name" value="UvrC_RNase_H_dom_sf"/>
</dbReference>
<name>A0A7C4EWA2_9BACT</name>
<comment type="caution">
    <text evidence="11">The sequence shown here is derived from an EMBL/GenBank/DDBJ whole genome shotgun (WGS) entry which is preliminary data.</text>
</comment>
<dbReference type="GO" id="GO:0006289">
    <property type="term" value="P:nucleotide-excision repair"/>
    <property type="evidence" value="ECO:0007669"/>
    <property type="project" value="UniProtKB-UniRule"/>
</dbReference>
<dbReference type="Pfam" id="PF02151">
    <property type="entry name" value="UVR"/>
    <property type="match status" value="1"/>
</dbReference>
<dbReference type="InterPro" id="IPR001162">
    <property type="entry name" value="UvrC_RNase_H_dom"/>
</dbReference>
<keyword evidence="1 7" id="KW-0963">Cytoplasm</keyword>
<evidence type="ECO:0000256" key="5">
    <source>
        <dbReference type="ARBA" id="ARBA00023204"/>
    </source>
</evidence>
<keyword evidence="4 7" id="KW-0267">Excision nuclease</keyword>